<dbReference type="SUPFAM" id="SSF52047">
    <property type="entry name" value="RNI-like"/>
    <property type="match status" value="1"/>
</dbReference>
<organism evidence="1 2">
    <name type="scientific">Symbiodinium natans</name>
    <dbReference type="NCBI Taxonomy" id="878477"/>
    <lineage>
        <taxon>Eukaryota</taxon>
        <taxon>Sar</taxon>
        <taxon>Alveolata</taxon>
        <taxon>Dinophyceae</taxon>
        <taxon>Suessiales</taxon>
        <taxon>Symbiodiniaceae</taxon>
        <taxon>Symbiodinium</taxon>
    </lineage>
</organism>
<keyword evidence="2" id="KW-1185">Reference proteome</keyword>
<proteinExistence type="predicted"/>
<reference evidence="1" key="1">
    <citation type="submission" date="2021-02" db="EMBL/GenBank/DDBJ databases">
        <authorList>
            <person name="Dougan E. K."/>
            <person name="Rhodes N."/>
            <person name="Thang M."/>
            <person name="Chan C."/>
        </authorList>
    </citation>
    <scope>NUCLEOTIDE SEQUENCE</scope>
</reference>
<sequence length="254" mass="28675">MQQIRQAPVREFAVMNGFPLTTDMSAAILQFGQLRRLGLHQVDWQSLRELLVPLAEHCPDIEELWLLDINVPEEGGEVFVEALRSLRLRELHIKKLSPASVEQMLVEALPELAQQSERTLRSLECCGVLGSQRLLSLVARARKLRRLFVNASETKDAKGNHKEVCPDFGGGQEDLLLKVITRCPHLEAFSIDWTRPPPPEDEPGEAERTKALVKALQLGRKLWDMNCINVSFYTGLQYSDGHVFTPQPDSDSDD</sequence>
<dbReference type="InterPro" id="IPR032675">
    <property type="entry name" value="LRR_dom_sf"/>
</dbReference>
<gene>
    <name evidence="1" type="ORF">SNAT2548_LOCUS5847</name>
</gene>
<dbReference type="OrthoDB" id="10257471at2759"/>
<dbReference type="AlphaFoldDB" id="A0A812J502"/>
<dbReference type="Proteomes" id="UP000604046">
    <property type="component" value="Unassembled WGS sequence"/>
</dbReference>
<evidence type="ECO:0000313" key="1">
    <source>
        <dbReference type="EMBL" id="CAE7199407.1"/>
    </source>
</evidence>
<accession>A0A812J502</accession>
<name>A0A812J502_9DINO</name>
<dbReference type="EMBL" id="CAJNDS010000380">
    <property type="protein sequence ID" value="CAE7199407.1"/>
    <property type="molecule type" value="Genomic_DNA"/>
</dbReference>
<dbReference type="Gene3D" id="3.80.10.10">
    <property type="entry name" value="Ribonuclease Inhibitor"/>
    <property type="match status" value="1"/>
</dbReference>
<protein>
    <submittedName>
        <fullName evidence="1">Uncharacterized protein</fullName>
    </submittedName>
</protein>
<evidence type="ECO:0000313" key="2">
    <source>
        <dbReference type="Proteomes" id="UP000604046"/>
    </source>
</evidence>
<comment type="caution">
    <text evidence="1">The sequence shown here is derived from an EMBL/GenBank/DDBJ whole genome shotgun (WGS) entry which is preliminary data.</text>
</comment>